<dbReference type="RefSeq" id="WP_058246178.1">
    <property type="nucleotide sequence ID" value="NZ_CYSE01000001.1"/>
</dbReference>
<dbReference type="Pfam" id="PF13387">
    <property type="entry name" value="Lnb_N"/>
    <property type="match status" value="1"/>
</dbReference>
<proteinExistence type="predicted"/>
<feature type="transmembrane region" description="Helical" evidence="1">
    <location>
        <begin position="37"/>
        <end position="56"/>
    </location>
</feature>
<dbReference type="AlphaFoldDB" id="A0A0P1GI03"/>
<keyword evidence="1" id="KW-0812">Transmembrane</keyword>
<dbReference type="EMBL" id="CYSE01000001">
    <property type="protein sequence ID" value="CUH75867.1"/>
    <property type="molecule type" value="Genomic_DNA"/>
</dbReference>
<evidence type="ECO:0000313" key="3">
    <source>
        <dbReference type="EMBL" id="CUH75867.1"/>
    </source>
</evidence>
<dbReference type="InterPro" id="IPR025178">
    <property type="entry name" value="Lnb_N"/>
</dbReference>
<evidence type="ECO:0000259" key="2">
    <source>
        <dbReference type="Pfam" id="PF13387"/>
    </source>
</evidence>
<keyword evidence="1" id="KW-1133">Transmembrane helix</keyword>
<dbReference type="OrthoDB" id="274718at2"/>
<dbReference type="Proteomes" id="UP000054935">
    <property type="component" value="Unassembled WGS sequence"/>
</dbReference>
<feature type="domain" description="Lnb N-terminal periplasmic" evidence="2">
    <location>
        <begin position="122"/>
        <end position="278"/>
    </location>
</feature>
<organism evidence="3 4">
    <name type="scientific">Tropicibacter naphthalenivorans</name>
    <dbReference type="NCBI Taxonomy" id="441103"/>
    <lineage>
        <taxon>Bacteria</taxon>
        <taxon>Pseudomonadati</taxon>
        <taxon>Pseudomonadota</taxon>
        <taxon>Alphaproteobacteria</taxon>
        <taxon>Rhodobacterales</taxon>
        <taxon>Roseobacteraceae</taxon>
        <taxon>Tropicibacter</taxon>
    </lineage>
</organism>
<keyword evidence="1" id="KW-0472">Membrane</keyword>
<evidence type="ECO:0000313" key="4">
    <source>
        <dbReference type="Proteomes" id="UP000054935"/>
    </source>
</evidence>
<name>A0A0P1GI03_9RHOB</name>
<keyword evidence="4" id="KW-1185">Reference proteome</keyword>
<dbReference type="STRING" id="441103.TRN7648_00664"/>
<sequence>MTRLFRYAFHLLFAVLLIAFAAWSVTAFRLHLSGIGLALALGSLALAVVAAGVIRLRSRRKGWAVLAIAVLAVASWYQTIRPQEHRDWAVDVSRGVQARVDGDAITLNNVRDFKWTSASDADAQWISATYDLDQLETVDMLTSVWDSPDIAHLLVSFGFAGGQQVAFSVEIRREADEIFNEIGGFFRQFELVLIAATEDDIVRLRTNHRGEDVSLFPVNLTPEQRRTMFMSYVELAQKLENRPQFYNTLGANCTTVVYGLAQSLKPDLPLDWRLVLSGNLPEYLDDLGVLGGQGDMTQRRAAAKISERAMAHGDGPGFSAAIRP</sequence>
<protein>
    <recommendedName>
        <fullName evidence="2">Lnb N-terminal periplasmic domain-containing protein</fullName>
    </recommendedName>
</protein>
<reference evidence="3 4" key="1">
    <citation type="submission" date="2015-09" db="EMBL/GenBank/DDBJ databases">
        <authorList>
            <consortium name="Swine Surveillance"/>
        </authorList>
    </citation>
    <scope>NUCLEOTIDE SEQUENCE [LARGE SCALE GENOMIC DNA]</scope>
    <source>
        <strain evidence="3 4">CECT 7648</strain>
    </source>
</reference>
<evidence type="ECO:0000256" key="1">
    <source>
        <dbReference type="SAM" id="Phobius"/>
    </source>
</evidence>
<accession>A0A0P1GI03</accession>
<gene>
    <name evidence="3" type="ORF">TRN7648_00664</name>
</gene>
<feature type="transmembrane region" description="Helical" evidence="1">
    <location>
        <begin position="63"/>
        <end position="80"/>
    </location>
</feature>